<name>A0A1U7JB72_9CYAN</name>
<dbReference type="InterPro" id="IPR027417">
    <property type="entry name" value="P-loop_NTPase"/>
</dbReference>
<gene>
    <name evidence="4" type="ORF">NIES30_02895</name>
</gene>
<proteinExistence type="predicted"/>
<evidence type="ECO:0000313" key="4">
    <source>
        <dbReference type="EMBL" id="OKH51034.1"/>
    </source>
</evidence>
<feature type="region of interest" description="Disordered" evidence="1">
    <location>
        <begin position="459"/>
        <end position="484"/>
    </location>
</feature>
<dbReference type="EMBL" id="MRCG01000001">
    <property type="protein sequence ID" value="OKH51034.1"/>
    <property type="molecule type" value="Genomic_DNA"/>
</dbReference>
<accession>A0A1U7JB72</accession>
<feature type="domain" description="ATPase AAA-type core" evidence="2">
    <location>
        <begin position="267"/>
        <end position="380"/>
    </location>
</feature>
<evidence type="ECO:0000259" key="2">
    <source>
        <dbReference type="Pfam" id="PF00004"/>
    </source>
</evidence>
<evidence type="ECO:0000256" key="1">
    <source>
        <dbReference type="SAM" id="MobiDB-lite"/>
    </source>
</evidence>
<comment type="caution">
    <text evidence="4">The sequence shown here is derived from an EMBL/GenBank/DDBJ whole genome shotgun (WGS) entry which is preliminary data.</text>
</comment>
<feature type="compositionally biased region" description="Polar residues" evidence="1">
    <location>
        <begin position="468"/>
        <end position="478"/>
    </location>
</feature>
<dbReference type="GO" id="GO:0016887">
    <property type="term" value="F:ATP hydrolysis activity"/>
    <property type="evidence" value="ECO:0007669"/>
    <property type="project" value="InterPro"/>
</dbReference>
<dbReference type="Gene3D" id="3.40.50.300">
    <property type="entry name" value="P-loop containing nucleotide triphosphate hydrolases"/>
    <property type="match status" value="1"/>
</dbReference>
<feature type="domain" description="Winged helix" evidence="3">
    <location>
        <begin position="1"/>
        <end position="213"/>
    </location>
</feature>
<dbReference type="SUPFAM" id="SSF52540">
    <property type="entry name" value="P-loop containing nucleoside triphosphate hydrolases"/>
    <property type="match status" value="1"/>
</dbReference>
<dbReference type="Pfam" id="PF22977">
    <property type="entry name" value="WHD"/>
    <property type="match status" value="1"/>
</dbReference>
<evidence type="ECO:0000259" key="3">
    <source>
        <dbReference type="Pfam" id="PF22977"/>
    </source>
</evidence>
<protein>
    <submittedName>
        <fullName evidence="4">Uncharacterized protein</fullName>
    </submittedName>
</protein>
<dbReference type="Pfam" id="PF00004">
    <property type="entry name" value="AAA"/>
    <property type="match status" value="1"/>
</dbReference>
<evidence type="ECO:0000313" key="5">
    <source>
        <dbReference type="Proteomes" id="UP000185557"/>
    </source>
</evidence>
<dbReference type="Proteomes" id="UP000185557">
    <property type="component" value="Unassembled WGS sequence"/>
</dbReference>
<keyword evidence="5" id="KW-1185">Reference proteome</keyword>
<dbReference type="GO" id="GO:0005524">
    <property type="term" value="F:ATP binding"/>
    <property type="evidence" value="ECO:0007669"/>
    <property type="project" value="InterPro"/>
</dbReference>
<reference evidence="4 5" key="1">
    <citation type="submission" date="2016-11" db="EMBL/GenBank/DDBJ databases">
        <title>Draft Genome Sequences of Nine Cyanobacterial Strains from Diverse Habitats.</title>
        <authorList>
            <person name="Zhu T."/>
            <person name="Hou S."/>
            <person name="Lu X."/>
            <person name="Hess W.R."/>
        </authorList>
    </citation>
    <scope>NUCLEOTIDE SEQUENCE [LARGE SCALE GENOMIC DNA]</scope>
    <source>
        <strain evidence="4 5">NIES-30</strain>
    </source>
</reference>
<dbReference type="AlphaFoldDB" id="A0A1U7JB72"/>
<dbReference type="InterPro" id="IPR054472">
    <property type="entry name" value="WHD"/>
</dbReference>
<dbReference type="InterPro" id="IPR003959">
    <property type="entry name" value="ATPase_AAA_core"/>
</dbReference>
<sequence>MTPFTDNWAYLKTELAWLDRLLMVAVSRQKRELQELDDFALSGEDRVTRHWWKGIISLNGQPNYDNARPPKTQRPSGSYAQQLEARILASQRQGVVLALPQLRDRLQLTMFEKNVLLLALAPEVNQRFGRLYSYLHYQHDESDWDLPTVDLCLRLLCRNDQEWRRSRPLIAPNSRLSNLGLVEWLNADDTTLLSRHLRLTEDLTTYLLSEEPDPATLDAWATAPALEAEEASEVPAESWNSLVLPDPQLAQLRTVAATARATDGTMVLLAGPNGTGKTLAAKVLAAELELLLVMVDLAAIAPDEEGNIPELEDLAHLPPCVLLLKNAPHWFGRTPTIAAALVQSWGIQRRRQPGLTLLASPYLQSIKPSWRQAMTGVIEFPRPDAAARELLWKRAIPRGVKKERTLRWPQIAQQLPLTGGEIVTLAQTAVALAQQADPPVLTVEGLHQSLALHHPGMNLQKAKAARSPKTTPKGSSQRTKSKKA</sequence>
<dbReference type="STRING" id="549789.NIES30_02895"/>
<organism evidence="4 5">
    <name type="scientific">Phormidium tenue NIES-30</name>
    <dbReference type="NCBI Taxonomy" id="549789"/>
    <lineage>
        <taxon>Bacteria</taxon>
        <taxon>Bacillati</taxon>
        <taxon>Cyanobacteriota</taxon>
        <taxon>Cyanophyceae</taxon>
        <taxon>Oscillatoriophycideae</taxon>
        <taxon>Oscillatoriales</taxon>
        <taxon>Oscillatoriaceae</taxon>
        <taxon>Phormidium</taxon>
    </lineage>
</organism>